<comment type="similarity">
    <text evidence="2">Belongs to the binding-protein-dependent transport system permease family. FecCD subfamily.</text>
</comment>
<dbReference type="Gene3D" id="1.10.3470.10">
    <property type="entry name" value="ABC transporter involved in vitamin B12 uptake, BtuC"/>
    <property type="match status" value="1"/>
</dbReference>
<gene>
    <name evidence="9" type="ORF">WMW72_17070</name>
</gene>
<evidence type="ECO:0000313" key="10">
    <source>
        <dbReference type="Proteomes" id="UP001469365"/>
    </source>
</evidence>
<dbReference type="Pfam" id="PF01032">
    <property type="entry name" value="FecCD"/>
    <property type="match status" value="1"/>
</dbReference>
<proteinExistence type="inferred from homology"/>
<dbReference type="RefSeq" id="WP_341416728.1">
    <property type="nucleotide sequence ID" value="NZ_JBBPCC010000010.1"/>
</dbReference>
<evidence type="ECO:0000256" key="8">
    <source>
        <dbReference type="SAM" id="Phobius"/>
    </source>
</evidence>
<protein>
    <submittedName>
        <fullName evidence="9">Iron ABC transporter permease</fullName>
    </submittedName>
</protein>
<dbReference type="InterPro" id="IPR037294">
    <property type="entry name" value="ABC_BtuC-like"/>
</dbReference>
<evidence type="ECO:0000256" key="4">
    <source>
        <dbReference type="ARBA" id="ARBA00022475"/>
    </source>
</evidence>
<comment type="subcellular location">
    <subcellularLocation>
        <location evidence="1">Cell membrane</location>
        <topology evidence="1">Multi-pass membrane protein</topology>
    </subcellularLocation>
</comment>
<evidence type="ECO:0000256" key="3">
    <source>
        <dbReference type="ARBA" id="ARBA00022448"/>
    </source>
</evidence>
<feature type="transmembrane region" description="Helical" evidence="8">
    <location>
        <begin position="311"/>
        <end position="330"/>
    </location>
</feature>
<feature type="transmembrane region" description="Helical" evidence="8">
    <location>
        <begin position="91"/>
        <end position="109"/>
    </location>
</feature>
<name>A0ABU9DL87_9BACL</name>
<feature type="transmembrane region" description="Helical" evidence="8">
    <location>
        <begin position="115"/>
        <end position="140"/>
    </location>
</feature>
<dbReference type="PANTHER" id="PTHR30472">
    <property type="entry name" value="FERRIC ENTEROBACTIN TRANSPORT SYSTEM PERMEASE PROTEIN"/>
    <property type="match status" value="1"/>
</dbReference>
<dbReference type="Proteomes" id="UP001469365">
    <property type="component" value="Unassembled WGS sequence"/>
</dbReference>
<organism evidence="9 10">
    <name type="scientific">Paenibacillus filicis</name>
    <dbReference type="NCBI Taxonomy" id="669464"/>
    <lineage>
        <taxon>Bacteria</taxon>
        <taxon>Bacillati</taxon>
        <taxon>Bacillota</taxon>
        <taxon>Bacilli</taxon>
        <taxon>Bacillales</taxon>
        <taxon>Paenibacillaceae</taxon>
        <taxon>Paenibacillus</taxon>
    </lineage>
</organism>
<dbReference type="CDD" id="cd06550">
    <property type="entry name" value="TM_ABC_iron-siderophores_like"/>
    <property type="match status" value="1"/>
</dbReference>
<dbReference type="SUPFAM" id="SSF81345">
    <property type="entry name" value="ABC transporter involved in vitamin B12 uptake, BtuC"/>
    <property type="match status" value="1"/>
</dbReference>
<feature type="transmembrane region" description="Helical" evidence="8">
    <location>
        <begin position="241"/>
        <end position="268"/>
    </location>
</feature>
<keyword evidence="6 8" id="KW-1133">Transmembrane helix</keyword>
<evidence type="ECO:0000256" key="2">
    <source>
        <dbReference type="ARBA" id="ARBA00007935"/>
    </source>
</evidence>
<sequence>MSTQRRTLVTVIVLLLLLAVIFFISVNSGLVRLTPVETVHTLLGQGTPDARLILFDIRLPRIVIALLVGAGFAVAGAIMQGVSRNALADTGLLGINAGAGLAIVLYVVFGYGKLQYAPVVALPAVAFVGAALAALFVFLLALKDGQLAPVRLVLVGIATGAGISAAMLFFTYRMNAYNYTFVKIWLTGSIWGTNWLYVQAALLWVAVLVPLAVYKGYRINLLTLGDPIATGLGVAVQRERLVLMAVAVGLAGACVAVAGSIGFVGLIAPHLARRLFPADYRLLLPGAALLGAILVLTADTIGRTMAQPVEIPVGVVVAAVGAPYFLYLLIRKP</sequence>
<keyword evidence="4" id="KW-1003">Cell membrane</keyword>
<evidence type="ECO:0000256" key="1">
    <source>
        <dbReference type="ARBA" id="ARBA00004651"/>
    </source>
</evidence>
<dbReference type="EMBL" id="JBBPCC010000010">
    <property type="protein sequence ID" value="MEK8129621.1"/>
    <property type="molecule type" value="Genomic_DNA"/>
</dbReference>
<feature type="transmembrane region" description="Helical" evidence="8">
    <location>
        <begin position="280"/>
        <end position="299"/>
    </location>
</feature>
<keyword evidence="7 8" id="KW-0472">Membrane</keyword>
<evidence type="ECO:0000313" key="9">
    <source>
        <dbReference type="EMBL" id="MEK8129621.1"/>
    </source>
</evidence>
<evidence type="ECO:0000256" key="7">
    <source>
        <dbReference type="ARBA" id="ARBA00023136"/>
    </source>
</evidence>
<feature type="transmembrane region" description="Helical" evidence="8">
    <location>
        <begin position="152"/>
        <end position="174"/>
    </location>
</feature>
<evidence type="ECO:0000256" key="5">
    <source>
        <dbReference type="ARBA" id="ARBA00022692"/>
    </source>
</evidence>
<accession>A0ABU9DL87</accession>
<feature type="transmembrane region" description="Helical" evidence="8">
    <location>
        <begin position="57"/>
        <end position="79"/>
    </location>
</feature>
<keyword evidence="3" id="KW-0813">Transport</keyword>
<comment type="caution">
    <text evidence="9">The sequence shown here is derived from an EMBL/GenBank/DDBJ whole genome shotgun (WGS) entry which is preliminary data.</text>
</comment>
<keyword evidence="5 8" id="KW-0812">Transmembrane</keyword>
<dbReference type="InterPro" id="IPR000522">
    <property type="entry name" value="ABC_transptr_permease_BtuC"/>
</dbReference>
<feature type="transmembrane region" description="Helical" evidence="8">
    <location>
        <begin position="194"/>
        <end position="214"/>
    </location>
</feature>
<dbReference type="PANTHER" id="PTHR30472:SF64">
    <property type="entry name" value="IRON(3+)-HYDROXAMATE IMPORT SYSTEM PERMEASE PROTEIN FHUG"/>
    <property type="match status" value="1"/>
</dbReference>
<reference evidence="9 10" key="1">
    <citation type="submission" date="2024-04" db="EMBL/GenBank/DDBJ databases">
        <title>draft genome sequnece of Paenibacillus filicis.</title>
        <authorList>
            <person name="Kim D.-U."/>
        </authorList>
    </citation>
    <scope>NUCLEOTIDE SEQUENCE [LARGE SCALE GENOMIC DNA]</scope>
    <source>
        <strain evidence="9 10">KACC14197</strain>
    </source>
</reference>
<evidence type="ECO:0000256" key="6">
    <source>
        <dbReference type="ARBA" id="ARBA00022989"/>
    </source>
</evidence>
<keyword evidence="10" id="KW-1185">Reference proteome</keyword>